<keyword evidence="3" id="KW-1185">Reference proteome</keyword>
<sequence>MHKRERCVKNTNKLTGKTHCVNGTAESSQTIKLEPRCRSNNKNTLKPKSTYKG</sequence>
<accession>A0A251UPB4</accession>
<reference evidence="3" key="1">
    <citation type="journal article" date="2017" name="Nature">
        <title>The sunflower genome provides insights into oil metabolism, flowering and Asterid evolution.</title>
        <authorList>
            <person name="Badouin H."/>
            <person name="Gouzy J."/>
            <person name="Grassa C.J."/>
            <person name="Murat F."/>
            <person name="Staton S.E."/>
            <person name="Cottret L."/>
            <person name="Lelandais-Briere C."/>
            <person name="Owens G.L."/>
            <person name="Carrere S."/>
            <person name="Mayjonade B."/>
            <person name="Legrand L."/>
            <person name="Gill N."/>
            <person name="Kane N.C."/>
            <person name="Bowers J.E."/>
            <person name="Hubner S."/>
            <person name="Bellec A."/>
            <person name="Berard A."/>
            <person name="Berges H."/>
            <person name="Blanchet N."/>
            <person name="Boniface M.C."/>
            <person name="Brunel D."/>
            <person name="Catrice O."/>
            <person name="Chaidir N."/>
            <person name="Claudel C."/>
            <person name="Donnadieu C."/>
            <person name="Faraut T."/>
            <person name="Fievet G."/>
            <person name="Helmstetter N."/>
            <person name="King M."/>
            <person name="Knapp S.J."/>
            <person name="Lai Z."/>
            <person name="Le Paslier M.C."/>
            <person name="Lippi Y."/>
            <person name="Lorenzon L."/>
            <person name="Mandel J.R."/>
            <person name="Marage G."/>
            <person name="Marchand G."/>
            <person name="Marquand E."/>
            <person name="Bret-Mestries E."/>
            <person name="Morien E."/>
            <person name="Nambeesan S."/>
            <person name="Nguyen T."/>
            <person name="Pegot-Espagnet P."/>
            <person name="Pouilly N."/>
            <person name="Raftis F."/>
            <person name="Sallet E."/>
            <person name="Schiex T."/>
            <person name="Thomas J."/>
            <person name="Vandecasteele C."/>
            <person name="Vares D."/>
            <person name="Vear F."/>
            <person name="Vautrin S."/>
            <person name="Crespi M."/>
            <person name="Mangin B."/>
            <person name="Burke J.M."/>
            <person name="Salse J."/>
            <person name="Munos S."/>
            <person name="Vincourt P."/>
            <person name="Rieseberg L.H."/>
            <person name="Langlade N.B."/>
        </authorList>
    </citation>
    <scope>NUCLEOTIDE SEQUENCE [LARGE SCALE GENOMIC DNA]</scope>
    <source>
        <strain evidence="3">cv. SF193</strain>
    </source>
</reference>
<feature type="region of interest" description="Disordered" evidence="1">
    <location>
        <begin position="24"/>
        <end position="53"/>
    </location>
</feature>
<proteinExistence type="predicted"/>
<gene>
    <name evidence="2" type="ORF">HannXRQ_Chr05g0141381</name>
</gene>
<evidence type="ECO:0000313" key="2">
    <source>
        <dbReference type="EMBL" id="OTG24863.1"/>
    </source>
</evidence>
<dbReference type="EMBL" id="CM007894">
    <property type="protein sequence ID" value="OTG24863.1"/>
    <property type="molecule type" value="Genomic_DNA"/>
</dbReference>
<feature type="compositionally biased region" description="Polar residues" evidence="1">
    <location>
        <begin position="38"/>
        <end position="53"/>
    </location>
</feature>
<protein>
    <submittedName>
        <fullName evidence="2">Uncharacterized protein</fullName>
    </submittedName>
</protein>
<evidence type="ECO:0000313" key="3">
    <source>
        <dbReference type="Proteomes" id="UP000215914"/>
    </source>
</evidence>
<dbReference type="InParanoid" id="A0A251UPB4"/>
<name>A0A251UPB4_HELAN</name>
<organism evidence="2 3">
    <name type="scientific">Helianthus annuus</name>
    <name type="common">Common sunflower</name>
    <dbReference type="NCBI Taxonomy" id="4232"/>
    <lineage>
        <taxon>Eukaryota</taxon>
        <taxon>Viridiplantae</taxon>
        <taxon>Streptophyta</taxon>
        <taxon>Embryophyta</taxon>
        <taxon>Tracheophyta</taxon>
        <taxon>Spermatophyta</taxon>
        <taxon>Magnoliopsida</taxon>
        <taxon>eudicotyledons</taxon>
        <taxon>Gunneridae</taxon>
        <taxon>Pentapetalae</taxon>
        <taxon>asterids</taxon>
        <taxon>campanulids</taxon>
        <taxon>Asterales</taxon>
        <taxon>Asteraceae</taxon>
        <taxon>Asteroideae</taxon>
        <taxon>Heliantheae alliance</taxon>
        <taxon>Heliantheae</taxon>
        <taxon>Helianthus</taxon>
    </lineage>
</organism>
<dbReference type="AlphaFoldDB" id="A0A251UPB4"/>
<evidence type="ECO:0000256" key="1">
    <source>
        <dbReference type="SAM" id="MobiDB-lite"/>
    </source>
</evidence>
<dbReference type="Proteomes" id="UP000215914">
    <property type="component" value="Chromosome 5"/>
</dbReference>